<gene>
    <name evidence="2" type="ORF">RNB18_05305</name>
</gene>
<evidence type="ECO:0000313" key="3">
    <source>
        <dbReference type="Proteomes" id="UP001183824"/>
    </source>
</evidence>
<organism evidence="2 3">
    <name type="scientific">Streptomyces doebereineriae</name>
    <dbReference type="NCBI Taxonomy" id="3075528"/>
    <lineage>
        <taxon>Bacteria</taxon>
        <taxon>Bacillati</taxon>
        <taxon>Actinomycetota</taxon>
        <taxon>Actinomycetes</taxon>
        <taxon>Kitasatosporales</taxon>
        <taxon>Streptomycetaceae</taxon>
        <taxon>Streptomyces</taxon>
    </lineage>
</organism>
<reference evidence="3" key="1">
    <citation type="submission" date="2023-07" db="EMBL/GenBank/DDBJ databases">
        <title>30 novel species of actinomycetes from the DSMZ collection.</title>
        <authorList>
            <person name="Nouioui I."/>
        </authorList>
    </citation>
    <scope>NUCLEOTIDE SEQUENCE [LARGE SCALE GENOMIC DNA]</scope>
    <source>
        <strain evidence="3">DSM 41640</strain>
    </source>
</reference>
<feature type="transmembrane region" description="Helical" evidence="1">
    <location>
        <begin position="27"/>
        <end position="51"/>
    </location>
</feature>
<dbReference type="Proteomes" id="UP001183824">
    <property type="component" value="Unassembled WGS sequence"/>
</dbReference>
<dbReference type="EMBL" id="JAVREZ010000001">
    <property type="protein sequence ID" value="MDT0479595.1"/>
    <property type="molecule type" value="Genomic_DNA"/>
</dbReference>
<keyword evidence="1" id="KW-1133">Transmembrane helix</keyword>
<proteinExistence type="predicted"/>
<protein>
    <submittedName>
        <fullName evidence="2">Uncharacterized protein</fullName>
    </submittedName>
</protein>
<dbReference type="RefSeq" id="WP_311712951.1">
    <property type="nucleotide sequence ID" value="NZ_JAVREZ010000001.1"/>
</dbReference>
<sequence length="131" mass="13634">MNRYANSAEAPDFDAPQIVRRTRRRRAAGIGAVAVVLLAAGGGSALATLVAGGSHSEASSTATKSDATTLLFDNHGVTIPMDFSRLDLVLAKQALLKTRTKLGTVTEKAVKECKPGPVVGVDPHTPKIVKS</sequence>
<accession>A0ABU2V229</accession>
<comment type="caution">
    <text evidence="2">The sequence shown here is derived from an EMBL/GenBank/DDBJ whole genome shotgun (WGS) entry which is preliminary data.</text>
</comment>
<name>A0ABU2V229_9ACTN</name>
<keyword evidence="3" id="KW-1185">Reference proteome</keyword>
<keyword evidence="1" id="KW-0472">Membrane</keyword>
<evidence type="ECO:0000313" key="2">
    <source>
        <dbReference type="EMBL" id="MDT0479595.1"/>
    </source>
</evidence>
<keyword evidence="1" id="KW-0812">Transmembrane</keyword>
<evidence type="ECO:0000256" key="1">
    <source>
        <dbReference type="SAM" id="Phobius"/>
    </source>
</evidence>